<organism evidence="2 3">
    <name type="scientific">Haloferula helveola</name>
    <dbReference type="NCBI Taxonomy" id="490095"/>
    <lineage>
        <taxon>Bacteria</taxon>
        <taxon>Pseudomonadati</taxon>
        <taxon>Verrucomicrobiota</taxon>
        <taxon>Verrucomicrobiia</taxon>
        <taxon>Verrucomicrobiales</taxon>
        <taxon>Verrucomicrobiaceae</taxon>
        <taxon>Haloferula</taxon>
    </lineage>
</organism>
<dbReference type="Proteomes" id="UP001374893">
    <property type="component" value="Chromosome"/>
</dbReference>
<dbReference type="PROSITE" id="PS50234">
    <property type="entry name" value="VWFA"/>
    <property type="match status" value="1"/>
</dbReference>
<reference evidence="2 3" key="1">
    <citation type="submission" date="2021-06" db="EMBL/GenBank/DDBJ databases">
        <title>Complete genome of Haloferula helveola possessing various polysaccharide degrading enzymes.</title>
        <authorList>
            <person name="Takami H."/>
            <person name="Huang C."/>
            <person name="Hamasaki K."/>
        </authorList>
    </citation>
    <scope>NUCLEOTIDE SEQUENCE [LARGE SCALE GENOMIC DNA]</scope>
    <source>
        <strain evidence="2 3">CN-1</strain>
    </source>
</reference>
<evidence type="ECO:0000313" key="3">
    <source>
        <dbReference type="Proteomes" id="UP001374893"/>
    </source>
</evidence>
<dbReference type="CDD" id="cd00198">
    <property type="entry name" value="vWFA"/>
    <property type="match status" value="1"/>
</dbReference>
<feature type="domain" description="VWFA" evidence="1">
    <location>
        <begin position="124"/>
        <end position="306"/>
    </location>
</feature>
<dbReference type="Pfam" id="PF00092">
    <property type="entry name" value="VWA"/>
    <property type="match status" value="1"/>
</dbReference>
<keyword evidence="3" id="KW-1185">Reference proteome</keyword>
<proteinExistence type="predicted"/>
<dbReference type="Gene3D" id="3.40.50.410">
    <property type="entry name" value="von Willebrand factor, type A domain"/>
    <property type="match status" value="1"/>
</dbReference>
<dbReference type="EMBL" id="AP024702">
    <property type="protein sequence ID" value="BCX50355.1"/>
    <property type="molecule type" value="Genomic_DNA"/>
</dbReference>
<dbReference type="SUPFAM" id="SSF53300">
    <property type="entry name" value="vWA-like"/>
    <property type="match status" value="1"/>
</dbReference>
<accession>A0ABM7RFI9</accession>
<evidence type="ECO:0000259" key="1">
    <source>
        <dbReference type="PROSITE" id="PS50234"/>
    </source>
</evidence>
<name>A0ABM7RFI9_9BACT</name>
<gene>
    <name evidence="2" type="ORF">HAHE_42630</name>
</gene>
<dbReference type="InterPro" id="IPR002035">
    <property type="entry name" value="VWF_A"/>
</dbReference>
<dbReference type="InterPro" id="IPR036465">
    <property type="entry name" value="vWFA_dom_sf"/>
</dbReference>
<evidence type="ECO:0000313" key="2">
    <source>
        <dbReference type="EMBL" id="BCX50355.1"/>
    </source>
</evidence>
<sequence length="328" mass="35363">MLISLLVLALMLLILAFIFLPSLMKEDVTIVSYAASQDQQEEIKQKTMSQVQRKPSSPSSSAAKVIAANVVSPTAIPVPDLEVTEPSIDFGNGDDFGEGWGNGSGDGMGGGGTTFFRQQVSAQRICYVIDYSASMSGQRDKLMRQELEKSVAQLSVGMQFQMIFFAGPAWVAGSEVKLNAKKTGVVKFDGDEYKWKSPGNAHVWDPVGKRLKPEWISGGPSSRNKALDHVRDTPLVWGTNWENPLDMALGMDPAPQIIFFMTDGSAGPDSMKTAKSIGAKAKSKGIIINTVAMMDPKAEAGMKEMAKRTGGQFSIVRPGGKVDIIPLK</sequence>
<protein>
    <recommendedName>
        <fullName evidence="1">VWFA domain-containing protein</fullName>
    </recommendedName>
</protein>